<evidence type="ECO:0000256" key="4">
    <source>
        <dbReference type="ARBA" id="ARBA00023239"/>
    </source>
</evidence>
<name>A0A3A2ZXT9_9EURO</name>
<gene>
    <name evidence="6" type="ORF">PHISCL_00486</name>
</gene>
<proteinExistence type="inferred from homology"/>
<dbReference type="Pfam" id="PF04828">
    <property type="entry name" value="GFA"/>
    <property type="match status" value="1"/>
</dbReference>
<dbReference type="OrthoDB" id="406544at2759"/>
<dbReference type="SUPFAM" id="SSF51316">
    <property type="entry name" value="Mss4-like"/>
    <property type="match status" value="1"/>
</dbReference>
<keyword evidence="3" id="KW-0862">Zinc</keyword>
<evidence type="ECO:0000313" key="6">
    <source>
        <dbReference type="EMBL" id="RJE27133.1"/>
    </source>
</evidence>
<dbReference type="PROSITE" id="PS51891">
    <property type="entry name" value="CENP_V_GFA"/>
    <property type="match status" value="1"/>
</dbReference>
<dbReference type="PANTHER" id="PTHR33337">
    <property type="entry name" value="GFA DOMAIN-CONTAINING PROTEIN"/>
    <property type="match status" value="1"/>
</dbReference>
<dbReference type="InterPro" id="IPR011057">
    <property type="entry name" value="Mss4-like_sf"/>
</dbReference>
<keyword evidence="7" id="KW-1185">Reference proteome</keyword>
<organism evidence="6 7">
    <name type="scientific">Aspergillus sclerotialis</name>
    <dbReference type="NCBI Taxonomy" id="2070753"/>
    <lineage>
        <taxon>Eukaryota</taxon>
        <taxon>Fungi</taxon>
        <taxon>Dikarya</taxon>
        <taxon>Ascomycota</taxon>
        <taxon>Pezizomycotina</taxon>
        <taxon>Eurotiomycetes</taxon>
        <taxon>Eurotiomycetidae</taxon>
        <taxon>Eurotiales</taxon>
        <taxon>Aspergillaceae</taxon>
        <taxon>Aspergillus</taxon>
        <taxon>Aspergillus subgen. Polypaecilum</taxon>
    </lineage>
</organism>
<keyword evidence="2" id="KW-0479">Metal-binding</keyword>
<dbReference type="AlphaFoldDB" id="A0A3A2ZXT9"/>
<evidence type="ECO:0000259" key="5">
    <source>
        <dbReference type="PROSITE" id="PS51891"/>
    </source>
</evidence>
<evidence type="ECO:0000256" key="1">
    <source>
        <dbReference type="ARBA" id="ARBA00005495"/>
    </source>
</evidence>
<evidence type="ECO:0000313" key="7">
    <source>
        <dbReference type="Proteomes" id="UP000266188"/>
    </source>
</evidence>
<accession>A0A3A2ZXT9</accession>
<comment type="caution">
    <text evidence="6">The sequence shown here is derived from an EMBL/GenBank/DDBJ whole genome shotgun (WGS) entry which is preliminary data.</text>
</comment>
<dbReference type="Proteomes" id="UP000266188">
    <property type="component" value="Unassembled WGS sequence"/>
</dbReference>
<evidence type="ECO:0000256" key="3">
    <source>
        <dbReference type="ARBA" id="ARBA00022833"/>
    </source>
</evidence>
<evidence type="ECO:0000256" key="2">
    <source>
        <dbReference type="ARBA" id="ARBA00022723"/>
    </source>
</evidence>
<feature type="domain" description="CENP-V/GFA" evidence="5">
    <location>
        <begin position="2"/>
        <end position="126"/>
    </location>
</feature>
<sequence>MASGGCFCGNIRVQYNSQPIMSVLCHCSDCRKLTGGLYTYNFAIKTSDLTITGSPKGVAKTADSGNHIKNFFCPDCGTPLYGHKIQSSGDPDEMTILRAGILDDTEILNRSKPQAEIYNNGRIEWLSPVDGAEQFAGMLPRP</sequence>
<comment type="similarity">
    <text evidence="1">Belongs to the Gfa family.</text>
</comment>
<protein>
    <submittedName>
        <fullName evidence="6">Glutathione-dependent formaldehyde-activating enzyme</fullName>
    </submittedName>
</protein>
<dbReference type="GO" id="GO:0046872">
    <property type="term" value="F:metal ion binding"/>
    <property type="evidence" value="ECO:0007669"/>
    <property type="project" value="UniProtKB-KW"/>
</dbReference>
<dbReference type="InterPro" id="IPR006913">
    <property type="entry name" value="CENP-V/GFA"/>
</dbReference>
<dbReference type="GO" id="GO:0016846">
    <property type="term" value="F:carbon-sulfur lyase activity"/>
    <property type="evidence" value="ECO:0007669"/>
    <property type="project" value="InterPro"/>
</dbReference>
<dbReference type="Gene3D" id="3.90.1590.10">
    <property type="entry name" value="glutathione-dependent formaldehyde- activating enzyme (gfa)"/>
    <property type="match status" value="1"/>
</dbReference>
<reference evidence="7" key="1">
    <citation type="submission" date="2017-02" db="EMBL/GenBank/DDBJ databases">
        <authorList>
            <person name="Tafer H."/>
            <person name="Lopandic K."/>
        </authorList>
    </citation>
    <scope>NUCLEOTIDE SEQUENCE [LARGE SCALE GENOMIC DNA]</scope>
    <source>
        <strain evidence="7">CBS 366.77</strain>
    </source>
</reference>
<dbReference type="STRING" id="2070753.A0A3A2ZXT9"/>
<dbReference type="PANTHER" id="PTHR33337:SF30">
    <property type="entry name" value="DUF636 DOMAIN PROTEIN (AFU_ORTHOLOGUE AFUA_1G03180)"/>
    <property type="match status" value="1"/>
</dbReference>
<keyword evidence="4" id="KW-0456">Lyase</keyword>
<dbReference type="EMBL" id="MVGC01000008">
    <property type="protein sequence ID" value="RJE27133.1"/>
    <property type="molecule type" value="Genomic_DNA"/>
</dbReference>